<comment type="similarity">
    <text evidence="2">Belongs to the Bcl-2 family.</text>
</comment>
<dbReference type="EMBL" id="RCHS01002970">
    <property type="protein sequence ID" value="RMX44599.1"/>
    <property type="molecule type" value="Genomic_DNA"/>
</dbReference>
<dbReference type="STRING" id="46731.A0A3M6TTF2"/>
<dbReference type="GO" id="GO:0034644">
    <property type="term" value="P:cellular response to UV"/>
    <property type="evidence" value="ECO:0007669"/>
    <property type="project" value="UniProtKB-ARBA"/>
</dbReference>
<dbReference type="CDD" id="cd06845">
    <property type="entry name" value="Bcl-2_like"/>
    <property type="match status" value="1"/>
</dbReference>
<dbReference type="InterPro" id="IPR002475">
    <property type="entry name" value="Bcl2-like"/>
</dbReference>
<dbReference type="GO" id="GO:0032469">
    <property type="term" value="P:endoplasmic reticulum calcium ion homeostasis"/>
    <property type="evidence" value="ECO:0007669"/>
    <property type="project" value="UniProtKB-ARBA"/>
</dbReference>
<gene>
    <name evidence="17" type="ORF">pdam_00002763</name>
</gene>
<proteinExistence type="inferred from homology"/>
<feature type="non-terminal residue" evidence="17">
    <location>
        <position position="1"/>
    </location>
</feature>
<dbReference type="GO" id="GO:0070059">
    <property type="term" value="P:intrinsic apoptotic signaling pathway in response to endoplasmic reticulum stress"/>
    <property type="evidence" value="ECO:0007669"/>
    <property type="project" value="UniProtKB-ARBA"/>
</dbReference>
<organism evidence="17 18">
    <name type="scientific">Pocillopora damicornis</name>
    <name type="common">Cauliflower coral</name>
    <name type="synonym">Millepora damicornis</name>
    <dbReference type="NCBI Taxonomy" id="46731"/>
    <lineage>
        <taxon>Eukaryota</taxon>
        <taxon>Metazoa</taxon>
        <taxon>Cnidaria</taxon>
        <taxon>Anthozoa</taxon>
        <taxon>Hexacorallia</taxon>
        <taxon>Scleractinia</taxon>
        <taxon>Astrocoeniina</taxon>
        <taxon>Pocilloporidae</taxon>
        <taxon>Pocillopora</taxon>
    </lineage>
</organism>
<evidence type="ECO:0000256" key="13">
    <source>
        <dbReference type="ARBA" id="ARBA00083617"/>
    </source>
</evidence>
<reference evidence="17 18" key="1">
    <citation type="journal article" date="2018" name="Sci. Rep.">
        <title>Comparative analysis of the Pocillopora damicornis genome highlights role of immune system in coral evolution.</title>
        <authorList>
            <person name="Cunning R."/>
            <person name="Bay R.A."/>
            <person name="Gillette P."/>
            <person name="Baker A.C."/>
            <person name="Traylor-Knowles N."/>
        </authorList>
    </citation>
    <scope>NUCLEOTIDE SEQUENCE [LARGE SCALE GENOMIC DNA]</scope>
    <source>
        <strain evidence="17">RSMAS</strain>
        <tissue evidence="17">Whole animal</tissue>
    </source>
</reference>
<dbReference type="GO" id="GO:0008630">
    <property type="term" value="P:intrinsic apoptotic signaling pathway in response to DNA damage"/>
    <property type="evidence" value="ECO:0007669"/>
    <property type="project" value="TreeGrafter"/>
</dbReference>
<dbReference type="PROSITE" id="PS50062">
    <property type="entry name" value="BCL2_FAMILY"/>
    <property type="match status" value="1"/>
</dbReference>
<dbReference type="GO" id="GO:0046872">
    <property type="term" value="F:metal ion binding"/>
    <property type="evidence" value="ECO:0007669"/>
    <property type="project" value="UniProtKB-KW"/>
</dbReference>
<dbReference type="InterPro" id="IPR046371">
    <property type="entry name" value="Bcl-2_BH1-3"/>
</dbReference>
<dbReference type="GO" id="GO:0051649">
    <property type="term" value="P:establishment of localization in cell"/>
    <property type="evidence" value="ECO:0007669"/>
    <property type="project" value="UniProtKB-ARBA"/>
</dbReference>
<dbReference type="PANTHER" id="PTHR11256">
    <property type="entry name" value="BCL-2 RELATED"/>
    <property type="match status" value="1"/>
</dbReference>
<evidence type="ECO:0000256" key="12">
    <source>
        <dbReference type="ARBA" id="ARBA00067978"/>
    </source>
</evidence>
<keyword evidence="6" id="KW-1000">Mitochondrion outer membrane</keyword>
<evidence type="ECO:0000256" key="4">
    <source>
        <dbReference type="ARBA" id="ARBA00022703"/>
    </source>
</evidence>
<keyword evidence="3 15" id="KW-0812">Transmembrane</keyword>
<feature type="transmembrane region" description="Helical" evidence="15">
    <location>
        <begin position="230"/>
        <end position="248"/>
    </location>
</feature>
<evidence type="ECO:0000256" key="15">
    <source>
        <dbReference type="SAM" id="Phobius"/>
    </source>
</evidence>
<dbReference type="PANTHER" id="PTHR11256:SF41">
    <property type="entry name" value="BCL-2 HOMOLOGOUS ANTAGONIST_KILLER"/>
    <property type="match status" value="1"/>
</dbReference>
<comment type="subcellular location">
    <subcellularLocation>
        <location evidence="1">Mitochondrion outer membrane</location>
        <topology evidence="1">Single-pass membrane protein</topology>
    </subcellularLocation>
</comment>
<evidence type="ECO:0000256" key="8">
    <source>
        <dbReference type="ARBA" id="ARBA00022989"/>
    </source>
</evidence>
<name>A0A3M6TTF2_POCDA</name>
<evidence type="ECO:0000256" key="9">
    <source>
        <dbReference type="ARBA" id="ARBA00022990"/>
    </source>
</evidence>
<dbReference type="GO" id="GO:0034220">
    <property type="term" value="P:monoatomic ion transmembrane transport"/>
    <property type="evidence" value="ECO:0007669"/>
    <property type="project" value="UniProtKB-ARBA"/>
</dbReference>
<evidence type="ECO:0000313" key="17">
    <source>
        <dbReference type="EMBL" id="RMX44599.1"/>
    </source>
</evidence>
<dbReference type="Pfam" id="PF00452">
    <property type="entry name" value="Bcl-2"/>
    <property type="match status" value="1"/>
</dbReference>
<comment type="caution">
    <text evidence="17">The sequence shown here is derived from an EMBL/GenBank/DDBJ whole genome shotgun (WGS) entry which is preliminary data.</text>
</comment>
<dbReference type="GO" id="GO:0001836">
    <property type="term" value="P:release of cytochrome c from mitochondria"/>
    <property type="evidence" value="ECO:0007669"/>
    <property type="project" value="TreeGrafter"/>
</dbReference>
<accession>A0A3M6TTF2</accession>
<feature type="region of interest" description="Disordered" evidence="14">
    <location>
        <begin position="25"/>
        <end position="49"/>
    </location>
</feature>
<evidence type="ECO:0000256" key="3">
    <source>
        <dbReference type="ARBA" id="ARBA00022692"/>
    </source>
</evidence>
<protein>
    <recommendedName>
        <fullName evidence="12">Bcl-2 homologous antagonist/killer</fullName>
    </recommendedName>
    <alternativeName>
        <fullName evidence="13">Apoptosis regulator BAK</fullName>
    </alternativeName>
</protein>
<dbReference type="InterPro" id="IPR036834">
    <property type="entry name" value="Bcl-2-like_sf"/>
</dbReference>
<dbReference type="GO" id="GO:0097145">
    <property type="term" value="C:BAK complex"/>
    <property type="evidence" value="ECO:0007669"/>
    <property type="project" value="UniProtKB-ARBA"/>
</dbReference>
<dbReference type="OrthoDB" id="6020735at2759"/>
<feature type="transmembrane region" description="Helical" evidence="15">
    <location>
        <begin position="164"/>
        <end position="182"/>
    </location>
</feature>
<dbReference type="GO" id="GO:0097192">
    <property type="term" value="P:extrinsic apoptotic signaling pathway in absence of ligand"/>
    <property type="evidence" value="ECO:0007669"/>
    <property type="project" value="TreeGrafter"/>
</dbReference>
<evidence type="ECO:0000256" key="2">
    <source>
        <dbReference type="ARBA" id="ARBA00009458"/>
    </source>
</evidence>
<dbReference type="SMART" id="SM00337">
    <property type="entry name" value="BCL"/>
    <property type="match status" value="1"/>
</dbReference>
<keyword evidence="4" id="KW-0053">Apoptosis</keyword>
<dbReference type="GO" id="GO:0043065">
    <property type="term" value="P:positive regulation of apoptotic process"/>
    <property type="evidence" value="ECO:0007669"/>
    <property type="project" value="UniProtKB-ARBA"/>
</dbReference>
<dbReference type="Proteomes" id="UP000275408">
    <property type="component" value="Unassembled WGS sequence"/>
</dbReference>
<evidence type="ECO:0000256" key="11">
    <source>
        <dbReference type="ARBA" id="ARBA00023136"/>
    </source>
</evidence>
<dbReference type="InterPro" id="IPR026298">
    <property type="entry name" value="Bcl-2_fam"/>
</dbReference>
<evidence type="ECO:0000259" key="16">
    <source>
        <dbReference type="SMART" id="SM00337"/>
    </source>
</evidence>
<dbReference type="SUPFAM" id="SSF56854">
    <property type="entry name" value="Bcl-2 inhibitors of programmed cell death"/>
    <property type="match status" value="1"/>
</dbReference>
<dbReference type="FunFam" id="1.10.437.10:FF:000007">
    <property type="entry name" value="bcl-2 homologous antagonist/killer"/>
    <property type="match status" value="1"/>
</dbReference>
<evidence type="ECO:0000256" key="10">
    <source>
        <dbReference type="ARBA" id="ARBA00023128"/>
    </source>
</evidence>
<feature type="domain" description="Bcl-2 Bcl-2 homology region 1-3" evidence="16">
    <location>
        <begin position="117"/>
        <end position="217"/>
    </location>
</feature>
<keyword evidence="18" id="KW-1185">Reference proteome</keyword>
<evidence type="ECO:0000256" key="5">
    <source>
        <dbReference type="ARBA" id="ARBA00022723"/>
    </source>
</evidence>
<keyword evidence="9" id="KW-0007">Acetylation</keyword>
<keyword evidence="5" id="KW-0479">Metal-binding</keyword>
<dbReference type="GO" id="GO:0015288">
    <property type="term" value="F:porin activity"/>
    <property type="evidence" value="ECO:0007669"/>
    <property type="project" value="TreeGrafter"/>
</dbReference>
<dbReference type="GO" id="GO:0051049">
    <property type="term" value="P:regulation of transport"/>
    <property type="evidence" value="ECO:0007669"/>
    <property type="project" value="UniProtKB-ARBA"/>
</dbReference>
<keyword evidence="11 15" id="KW-0472">Membrane</keyword>
<dbReference type="Gene3D" id="1.10.437.10">
    <property type="entry name" value="Blc2-like"/>
    <property type="match status" value="1"/>
</dbReference>
<keyword evidence="10" id="KW-0496">Mitochondrion</keyword>
<evidence type="ECO:0000256" key="7">
    <source>
        <dbReference type="ARBA" id="ARBA00022833"/>
    </source>
</evidence>
<evidence type="ECO:0000256" key="14">
    <source>
        <dbReference type="SAM" id="MobiDB-lite"/>
    </source>
</evidence>
<dbReference type="GO" id="GO:0005741">
    <property type="term" value="C:mitochondrial outer membrane"/>
    <property type="evidence" value="ECO:0007669"/>
    <property type="project" value="UniProtKB-SubCell"/>
</dbReference>
<dbReference type="GO" id="GO:0042802">
    <property type="term" value="F:identical protein binding"/>
    <property type="evidence" value="ECO:0007669"/>
    <property type="project" value="UniProtKB-ARBA"/>
</dbReference>
<dbReference type="GO" id="GO:0051400">
    <property type="term" value="F:BH domain binding"/>
    <property type="evidence" value="ECO:0007669"/>
    <property type="project" value="TreeGrafter"/>
</dbReference>
<keyword evidence="7" id="KW-0862">Zinc</keyword>
<evidence type="ECO:0000313" key="18">
    <source>
        <dbReference type="Proteomes" id="UP000275408"/>
    </source>
</evidence>
<dbReference type="PRINTS" id="PR01862">
    <property type="entry name" value="BCL2FAMILY"/>
</dbReference>
<evidence type="ECO:0000256" key="6">
    <source>
        <dbReference type="ARBA" id="ARBA00022787"/>
    </source>
</evidence>
<sequence length="251" mass="28632">RDRQRDVWQFPLAYCTVSSKASRFGSVGKMASGGGDSSENNQDIPPNEDERTVFQDTEGIFRHFMFQRYQDETQRGEEHGEMDSPSASARPDALEELRSCNDIHPFSQHVPVIGRRLGEIGDEIDAKYKDQFKDMIDSLSLTPATAYETFAAVARRLFRTGINWGRVVALLCFGYEIAVTVIRRGFSGSFLRRIIRFVVDFIFKERIARWIAQHGGWRAVMDFRLSEPSWYTVGIVLLLGTMAVFLATRKT</sequence>
<dbReference type="AlphaFoldDB" id="A0A3M6TTF2"/>
<keyword evidence="8 15" id="KW-1133">Transmembrane helix</keyword>
<dbReference type="GO" id="GO:0005783">
    <property type="term" value="C:endoplasmic reticulum"/>
    <property type="evidence" value="ECO:0007669"/>
    <property type="project" value="GOC"/>
</dbReference>
<evidence type="ECO:0000256" key="1">
    <source>
        <dbReference type="ARBA" id="ARBA00004572"/>
    </source>
</evidence>